<feature type="region of interest" description="Disordered" evidence="1">
    <location>
        <begin position="47"/>
        <end position="91"/>
    </location>
</feature>
<keyword evidence="2" id="KW-1185">Reference proteome</keyword>
<proteinExistence type="predicted"/>
<reference evidence="3" key="1">
    <citation type="submission" date="2025-08" db="UniProtKB">
        <authorList>
            <consortium name="RefSeq"/>
        </authorList>
    </citation>
    <scope>IDENTIFICATION</scope>
    <source>
        <tissue evidence="3">Whole organism</tissue>
    </source>
</reference>
<dbReference type="GeneID" id="113216471"/>
<dbReference type="Proteomes" id="UP000504606">
    <property type="component" value="Unplaced"/>
</dbReference>
<gene>
    <name evidence="3" type="primary">LOC113216471</name>
</gene>
<name>A0A9C6U2L3_FRAOC</name>
<protein>
    <submittedName>
        <fullName evidence="3">Uncharacterized protein DDB_G0290685-like</fullName>
    </submittedName>
</protein>
<accession>A0A9C6U2L3</accession>
<evidence type="ECO:0000313" key="3">
    <source>
        <dbReference type="RefSeq" id="XP_052122512.1"/>
    </source>
</evidence>
<feature type="region of interest" description="Disordered" evidence="1">
    <location>
        <begin position="97"/>
        <end position="116"/>
    </location>
</feature>
<dbReference type="KEGG" id="foc:113216471"/>
<sequence>MITTHTDPQQTVSNETAGVRYLSSVSPEVNSLTESTEIEVEAGGEMISFDGENNDNGPPQSDGEDMIDGGMISSDGEDNDNGPPQSHEEDVIDGGMIYSDVENNDNGPPQSHEEDKIDEGMISSDDEYNSSTALDLDLTGGPSNQNNLPANVPCLNDVGIQLDNLFPPSRPVNTDGGIHSSGERNCDIATSVGLDLNDGPSNQNNLSANVPLNDVGIGNQVDNLFPQSRPVNTDVGIHSSYITSVGLNLDGEPSNLFSLAVSVPSNDTGIQQSNLITQFGRVNAGGIISSNKEKLDTSTSAGLDLNGGASIRKSLSASGPSYTIGVQPGNLFTQIEPVNNVSGVNMNSSGPLNLSFAGTSIVLNVKPGNSESKNVEYSHLLEDGGDDLLSDLVSFMDPPGFF</sequence>
<dbReference type="RefSeq" id="XP_052122512.1">
    <property type="nucleotide sequence ID" value="XM_052266552.1"/>
</dbReference>
<organism evidence="2 3">
    <name type="scientific">Frankliniella occidentalis</name>
    <name type="common">Western flower thrips</name>
    <name type="synonym">Euthrips occidentalis</name>
    <dbReference type="NCBI Taxonomy" id="133901"/>
    <lineage>
        <taxon>Eukaryota</taxon>
        <taxon>Metazoa</taxon>
        <taxon>Ecdysozoa</taxon>
        <taxon>Arthropoda</taxon>
        <taxon>Hexapoda</taxon>
        <taxon>Insecta</taxon>
        <taxon>Pterygota</taxon>
        <taxon>Neoptera</taxon>
        <taxon>Paraneoptera</taxon>
        <taxon>Thysanoptera</taxon>
        <taxon>Terebrantia</taxon>
        <taxon>Thripoidea</taxon>
        <taxon>Thripidae</taxon>
        <taxon>Frankliniella</taxon>
    </lineage>
</organism>
<evidence type="ECO:0000256" key="1">
    <source>
        <dbReference type="SAM" id="MobiDB-lite"/>
    </source>
</evidence>
<evidence type="ECO:0000313" key="2">
    <source>
        <dbReference type="Proteomes" id="UP000504606"/>
    </source>
</evidence>
<dbReference type="AlphaFoldDB" id="A0A9C6U2L3"/>